<sequence length="506" mass="53121">MDPTTAKMAVQIAATLGRNRGLRYLLIGLVVLALAANAALVFGPWILATQMSAALRGQQQALTDGGSCTTPTGPAGTEAASAGSLSAAQVGYARTIWQVGEQLGAGDRGGVVGIATALQESTLRNLSYGDRDSVGLFQQRAGWGSVETRMNPRASARLFYSALLKVPGWKDMSVTRAAQAVQRSAFPDAYAKHEKAATGLVVLFRSKAPRGTTAAAAAMGSAMCGNADAAQCPTTGMGIEAGLTPDALRVLRCLKHRWPQLTSFGGVGNRPSNVDRDHQEGRAVDAMVADYQTPAGKQLGNAIASWVVANQSRLGVRYVIWNARIWNVQRASEGWRTCGSQASCYAGADDSAAHRDHVHISVFGDQAAAPLPAGGGPVVRPLDRYLLTARFGQCSSRWANCHTGLDFAAGVGVPIRAIMGGRVTWTTWGGAYGNLTKIQHANGVQSWYAHQSSRRVGVGDTVESGQVIGTVGATGNVTGPHLHFEVRLNGAPVDPDRWLSARGVAP</sequence>
<feature type="domain" description="M23ase beta-sheet core" evidence="2">
    <location>
        <begin position="402"/>
        <end position="495"/>
    </location>
</feature>
<feature type="domain" description="ARB-07466-like C-terminal" evidence="3">
    <location>
        <begin position="241"/>
        <end position="340"/>
    </location>
</feature>
<evidence type="ECO:0000313" key="4">
    <source>
        <dbReference type="EMBL" id="CAA9316562.1"/>
    </source>
</evidence>
<protein>
    <submittedName>
        <fullName evidence="4">Putative secreted protein</fullName>
    </submittedName>
</protein>
<organism evidence="4">
    <name type="scientific">uncultured Friedmanniella sp</name>
    <dbReference type="NCBI Taxonomy" id="335381"/>
    <lineage>
        <taxon>Bacteria</taxon>
        <taxon>Bacillati</taxon>
        <taxon>Actinomycetota</taxon>
        <taxon>Actinomycetes</taxon>
        <taxon>Propionibacteriales</taxon>
        <taxon>Nocardioidaceae</taxon>
        <taxon>Friedmanniella</taxon>
        <taxon>environmental samples</taxon>
    </lineage>
</organism>
<accession>A0A6J4KXA1</accession>
<dbReference type="InterPro" id="IPR050570">
    <property type="entry name" value="Cell_wall_metabolism_enzyme"/>
</dbReference>
<dbReference type="InterPro" id="IPR016047">
    <property type="entry name" value="M23ase_b-sheet_dom"/>
</dbReference>
<evidence type="ECO:0000256" key="1">
    <source>
        <dbReference type="SAM" id="Phobius"/>
    </source>
</evidence>
<dbReference type="AlphaFoldDB" id="A0A6J4KXA1"/>
<keyword evidence="1" id="KW-0472">Membrane</keyword>
<evidence type="ECO:0000259" key="2">
    <source>
        <dbReference type="Pfam" id="PF01551"/>
    </source>
</evidence>
<reference evidence="4" key="1">
    <citation type="submission" date="2020-02" db="EMBL/GenBank/DDBJ databases">
        <authorList>
            <person name="Meier V. D."/>
        </authorList>
    </citation>
    <scope>NUCLEOTIDE SEQUENCE</scope>
    <source>
        <strain evidence="4">AVDCRST_MAG61</strain>
    </source>
</reference>
<dbReference type="PANTHER" id="PTHR21666">
    <property type="entry name" value="PEPTIDASE-RELATED"/>
    <property type="match status" value="1"/>
</dbReference>
<proteinExistence type="predicted"/>
<dbReference type="Pfam" id="PF01551">
    <property type="entry name" value="Peptidase_M23"/>
    <property type="match status" value="1"/>
</dbReference>
<dbReference type="Pfam" id="PF26571">
    <property type="entry name" value="VldE"/>
    <property type="match status" value="1"/>
</dbReference>
<keyword evidence="1" id="KW-1133">Transmembrane helix</keyword>
<evidence type="ECO:0000259" key="3">
    <source>
        <dbReference type="Pfam" id="PF26571"/>
    </source>
</evidence>
<dbReference type="Gene3D" id="2.70.70.10">
    <property type="entry name" value="Glucose Permease (Domain IIA)"/>
    <property type="match status" value="1"/>
</dbReference>
<keyword evidence="1" id="KW-0812">Transmembrane</keyword>
<name>A0A6J4KXA1_9ACTN</name>
<dbReference type="SUPFAM" id="SSF51261">
    <property type="entry name" value="Duplicated hybrid motif"/>
    <property type="match status" value="1"/>
</dbReference>
<feature type="transmembrane region" description="Helical" evidence="1">
    <location>
        <begin position="21"/>
        <end position="47"/>
    </location>
</feature>
<dbReference type="EMBL" id="CADCTT010000269">
    <property type="protein sequence ID" value="CAA9316562.1"/>
    <property type="molecule type" value="Genomic_DNA"/>
</dbReference>
<dbReference type="InterPro" id="IPR058593">
    <property type="entry name" value="ARB_07466-like_C"/>
</dbReference>
<dbReference type="GO" id="GO:0004222">
    <property type="term" value="F:metalloendopeptidase activity"/>
    <property type="evidence" value="ECO:0007669"/>
    <property type="project" value="TreeGrafter"/>
</dbReference>
<dbReference type="CDD" id="cd12797">
    <property type="entry name" value="M23_peptidase"/>
    <property type="match status" value="1"/>
</dbReference>
<dbReference type="PANTHER" id="PTHR21666:SF270">
    <property type="entry name" value="MUREIN HYDROLASE ACTIVATOR ENVC"/>
    <property type="match status" value="1"/>
</dbReference>
<gene>
    <name evidence="4" type="ORF">AVDCRST_MAG61-2038</name>
</gene>
<dbReference type="InterPro" id="IPR011055">
    <property type="entry name" value="Dup_hybrid_motif"/>
</dbReference>